<feature type="region of interest" description="Disordered" evidence="1">
    <location>
        <begin position="1"/>
        <end position="32"/>
    </location>
</feature>
<proteinExistence type="predicted"/>
<evidence type="ECO:0000256" key="1">
    <source>
        <dbReference type="SAM" id="MobiDB-lite"/>
    </source>
</evidence>
<feature type="compositionally biased region" description="Pro residues" evidence="1">
    <location>
        <begin position="956"/>
        <end position="984"/>
    </location>
</feature>
<evidence type="ECO:0000313" key="4">
    <source>
        <dbReference type="Proteomes" id="UP001152759"/>
    </source>
</evidence>
<keyword evidence="4" id="KW-1185">Reference proteome</keyword>
<evidence type="ECO:0000313" key="3">
    <source>
        <dbReference type="EMBL" id="CAH0387541.1"/>
    </source>
</evidence>
<reference evidence="3" key="1">
    <citation type="submission" date="2021-12" db="EMBL/GenBank/DDBJ databases">
        <authorList>
            <person name="King R."/>
        </authorList>
    </citation>
    <scope>NUCLEOTIDE SEQUENCE</scope>
</reference>
<protein>
    <recommendedName>
        <fullName evidence="2">DUF4806 domain-containing protein</fullName>
    </recommendedName>
</protein>
<dbReference type="InterPro" id="IPR032071">
    <property type="entry name" value="DUF4806"/>
</dbReference>
<feature type="region of interest" description="Disordered" evidence="1">
    <location>
        <begin position="956"/>
        <end position="992"/>
    </location>
</feature>
<accession>A0A9P0AAN9</accession>
<feature type="region of interest" description="Disordered" evidence="1">
    <location>
        <begin position="62"/>
        <end position="86"/>
    </location>
</feature>
<dbReference type="EMBL" id="OU963864">
    <property type="protein sequence ID" value="CAH0387541.1"/>
    <property type="molecule type" value="Genomic_DNA"/>
</dbReference>
<sequence length="1158" mass="131613">MDPSTPSNCSATSENEESTPDEPAYRHKRSKRRLLFHHLSKRSQRREVTRVLFADAQPSNQFCPKLSNFTPHDDNSEDFSTDDSCSLEESSNLHRITGNASNIESSSAEDFIAPNIAPDSSNPDTHPQCLSDVQAEPLLTPENKATSGSDINSMEFSDLMTFLADCPEDFEIDIFDLLELSDDQYFSYFAEEDFDLDSFFTNDVSCASMNSQSELERVLSQFKDEDETDRNNYDEAFLADRVLHKEVGSTLKEWALDEQIEQSKIDRLLKKLKLIPELSKLPSTARGLISTRRPASEPVDVPSGGQYLHFGAEKCLSRILRGRKGRHVELHISTDGVNLFKSKSCELWPILARIRNIKSLSHIVFPIGFFYNDHKPKKPDYLKHAVDELERLIKDGLEVDGEHFTISVKGCICDAPAKAMALGIMHCTGKNSCTRCKVKGTWSEQSKRVFFGNDAEPRSHQEFINQTDESFHHFRTPLERITTLQFPQSYSLDYLHLILLGVCRTTVYLWLLGKRPHRMPPAGRGELIEHSKQLARFAPREFSRRPRSYEEVSFFKGTEWRQMLCYHGMVIFNYNRIPIEKYKHFLCLVVAVRLLLDEKMMLEAHWLSYARNLLRYFVDKFRVLYDADFITHNFHNLLHISDDVEFFGGIEDCSAFKFESFIQFLLKLITKGSGVLQQIARRLEELYKNDLLFKQKAWPYFVEPDVSKPSFGGPLTDGVCDPQFQSLKYKFFELSLRDGDNCCTVKEEAPAGDGSVIARNRVIIIENICKSRSANKMMLVGRRFIFQESYFDYPLDSSLLGIYKVSSLSSILNAWPVENLSWNVVLFEDGRCGIAPTNWLTPKRDRCAYPKVNSFALNKLIQAATEVKDDWPSYLVRKFYAENLLTFKEARAALDSVDSDVSEIENMNPSPQPVLPQTALPQPVLPQPVLPQPVLPQPVLPQPVLPQPVLPQPVQPQPVLPEPVQPQPVLPQPVQPQPVLPQPAQPAQSQPVENFNTDGEAVTVSSQCLRQLFKVTLQNQAQLKALNESRSQSQTDSTINSATPVEEAVPILSACPLKSTKDFKKLEKALGEDSKVRKQLREELQLHMKKNPKESCRNLARCLIADELAQKFSWKGRPMKNQPNPKGAFEVRSEKAARAARLSVSQLDLSSESESEET</sequence>
<evidence type="ECO:0000259" key="2">
    <source>
        <dbReference type="Pfam" id="PF16064"/>
    </source>
</evidence>
<feature type="region of interest" description="Disordered" evidence="1">
    <location>
        <begin position="1114"/>
        <end position="1134"/>
    </location>
</feature>
<dbReference type="Pfam" id="PF16064">
    <property type="entry name" value="DUF4806"/>
    <property type="match status" value="1"/>
</dbReference>
<gene>
    <name evidence="3" type="ORF">BEMITA_LOCUS6545</name>
</gene>
<dbReference type="Proteomes" id="UP001152759">
    <property type="component" value="Chromosome 3"/>
</dbReference>
<dbReference type="AlphaFoldDB" id="A0A9P0AAN9"/>
<organism evidence="3 4">
    <name type="scientific">Bemisia tabaci</name>
    <name type="common">Sweetpotato whitefly</name>
    <name type="synonym">Aleurodes tabaci</name>
    <dbReference type="NCBI Taxonomy" id="7038"/>
    <lineage>
        <taxon>Eukaryota</taxon>
        <taxon>Metazoa</taxon>
        <taxon>Ecdysozoa</taxon>
        <taxon>Arthropoda</taxon>
        <taxon>Hexapoda</taxon>
        <taxon>Insecta</taxon>
        <taxon>Pterygota</taxon>
        <taxon>Neoptera</taxon>
        <taxon>Paraneoptera</taxon>
        <taxon>Hemiptera</taxon>
        <taxon>Sternorrhyncha</taxon>
        <taxon>Aleyrodoidea</taxon>
        <taxon>Aleyrodidae</taxon>
        <taxon>Aleyrodinae</taxon>
        <taxon>Bemisia</taxon>
    </lineage>
</organism>
<name>A0A9P0AAN9_BEMTA</name>
<feature type="compositionally biased region" description="Polar residues" evidence="1">
    <location>
        <begin position="1"/>
        <end position="13"/>
    </location>
</feature>
<feature type="domain" description="DUF4806" evidence="2">
    <location>
        <begin position="1055"/>
        <end position="1122"/>
    </location>
</feature>
<dbReference type="PANTHER" id="PTHR33053:SF26">
    <property type="entry name" value="TRANSPOSASE DOMAIN-CONTAINING PROTEIN"/>
    <property type="match status" value="1"/>
</dbReference>
<dbReference type="PANTHER" id="PTHR33053">
    <property type="entry name" value="PROTEIN, PUTATIVE-RELATED"/>
    <property type="match status" value="1"/>
</dbReference>